<reference evidence="4 5" key="1">
    <citation type="submission" date="2019-08" db="EMBL/GenBank/DDBJ databases">
        <title>Draft genome sequences of two oriental melons (Cucumis melo L. var makuwa).</title>
        <authorList>
            <person name="Kwon S.-Y."/>
        </authorList>
    </citation>
    <scope>NUCLEOTIDE SEQUENCE [LARGE SCALE GENOMIC DNA]</scope>
    <source>
        <strain evidence="5">cv. Chang Bougi</strain>
        <strain evidence="4">cv. SW 3</strain>
        <tissue evidence="2">Leaf</tissue>
    </source>
</reference>
<dbReference type="GO" id="GO:0003677">
    <property type="term" value="F:DNA binding"/>
    <property type="evidence" value="ECO:0007669"/>
    <property type="project" value="UniProtKB-KW"/>
</dbReference>
<dbReference type="Pfam" id="PF08670">
    <property type="entry name" value="MEKHLA"/>
    <property type="match status" value="1"/>
</dbReference>
<protein>
    <submittedName>
        <fullName evidence="2">Homeobox-leucine zipper protein REVOLUTA-like</fullName>
    </submittedName>
</protein>
<organism evidence="2 4">
    <name type="scientific">Cucumis melo var. makuwa</name>
    <name type="common">Oriental melon</name>
    <dbReference type="NCBI Taxonomy" id="1194695"/>
    <lineage>
        <taxon>Eukaryota</taxon>
        <taxon>Viridiplantae</taxon>
        <taxon>Streptophyta</taxon>
        <taxon>Embryophyta</taxon>
        <taxon>Tracheophyta</taxon>
        <taxon>Spermatophyta</taxon>
        <taxon>Magnoliopsida</taxon>
        <taxon>eudicotyledons</taxon>
        <taxon>Gunneridae</taxon>
        <taxon>Pentapetalae</taxon>
        <taxon>rosids</taxon>
        <taxon>fabids</taxon>
        <taxon>Cucurbitales</taxon>
        <taxon>Cucurbitaceae</taxon>
        <taxon>Benincaseae</taxon>
        <taxon>Cucumis</taxon>
    </lineage>
</organism>
<dbReference type="Proteomes" id="UP000321947">
    <property type="component" value="Unassembled WGS sequence"/>
</dbReference>
<evidence type="ECO:0000313" key="3">
    <source>
        <dbReference type="EMBL" id="TYJ98735.1"/>
    </source>
</evidence>
<dbReference type="STRING" id="1194695.A0A5A7SQM1"/>
<gene>
    <name evidence="3" type="ORF">E5676_scaffold156G00370</name>
    <name evidence="2" type="ORF">E6C27_scaffold853G00350</name>
</gene>
<keyword evidence="2" id="KW-0238">DNA-binding</keyword>
<dbReference type="PANTHER" id="PTHR15827:SF2">
    <property type="entry name" value="CYCLIN-DEPENDENT KINASE 2-INTERACTING PROTEIN"/>
    <property type="match status" value="1"/>
</dbReference>
<sequence length="201" mass="22168">MGSFGGLRASFNSLTAIVRDSSNWDGLLKWSPAHSDRTRSNLRTFIAHMSYIPYSKVHAELSKWLHNNVSAEVESVTIIYGVQMFNASRLMKCYFKRTSNSALIEFSTSSEDNHNEDAGDGGGISMFTLLTNPCFGFAYVPTGICMSTMGRHASFEQVVAWKVLAEMSPPCTVLPSLSIGHSCDSFVGICVLNLVLFYLIQ</sequence>
<dbReference type="EMBL" id="SSTE01021224">
    <property type="protein sequence ID" value="KAA0032703.1"/>
    <property type="molecule type" value="Genomic_DNA"/>
</dbReference>
<dbReference type="OrthoDB" id="1913984at2759"/>
<keyword evidence="2" id="KW-0371">Homeobox</keyword>
<dbReference type="AlphaFoldDB" id="A0A5A7SQM1"/>
<evidence type="ECO:0000259" key="1">
    <source>
        <dbReference type="Pfam" id="PF08670"/>
    </source>
</evidence>
<dbReference type="InterPro" id="IPR013978">
    <property type="entry name" value="MEKHLA"/>
</dbReference>
<feature type="domain" description="MEKHLA" evidence="1">
    <location>
        <begin position="136"/>
        <end position="167"/>
    </location>
</feature>
<evidence type="ECO:0000313" key="2">
    <source>
        <dbReference type="EMBL" id="KAA0032703.1"/>
    </source>
</evidence>
<accession>A0A5A7SQM1</accession>
<dbReference type="PANTHER" id="PTHR15827">
    <property type="entry name" value="CYCLIN-DEPENDENT KINASE 2-INTERACTING PROTEIN"/>
    <property type="match status" value="1"/>
</dbReference>
<evidence type="ECO:0000313" key="4">
    <source>
        <dbReference type="Proteomes" id="UP000321393"/>
    </source>
</evidence>
<name>A0A5A7SQM1_CUCMM</name>
<comment type="caution">
    <text evidence="2">The sequence shown here is derived from an EMBL/GenBank/DDBJ whole genome shotgun (WGS) entry which is preliminary data.</text>
</comment>
<evidence type="ECO:0000313" key="5">
    <source>
        <dbReference type="Proteomes" id="UP000321947"/>
    </source>
</evidence>
<proteinExistence type="predicted"/>
<dbReference type="EMBL" id="SSTD01017849">
    <property type="protein sequence ID" value="TYJ98735.1"/>
    <property type="molecule type" value="Genomic_DNA"/>
</dbReference>
<dbReference type="Proteomes" id="UP000321393">
    <property type="component" value="Unassembled WGS sequence"/>
</dbReference>